<organism evidence="2 3">
    <name type="scientific">Brassica cretica</name>
    <name type="common">Mustard</name>
    <dbReference type="NCBI Taxonomy" id="69181"/>
    <lineage>
        <taxon>Eukaryota</taxon>
        <taxon>Viridiplantae</taxon>
        <taxon>Streptophyta</taxon>
        <taxon>Embryophyta</taxon>
        <taxon>Tracheophyta</taxon>
        <taxon>Spermatophyta</taxon>
        <taxon>Magnoliopsida</taxon>
        <taxon>eudicotyledons</taxon>
        <taxon>Gunneridae</taxon>
        <taxon>Pentapetalae</taxon>
        <taxon>rosids</taxon>
        <taxon>malvids</taxon>
        <taxon>Brassicales</taxon>
        <taxon>Brassicaceae</taxon>
        <taxon>Brassiceae</taxon>
        <taxon>Brassica</taxon>
    </lineage>
</organism>
<comment type="caution">
    <text evidence="2">The sequence shown here is derived from an EMBL/GenBank/DDBJ whole genome shotgun (WGS) entry which is preliminary data.</text>
</comment>
<proteinExistence type="predicted"/>
<evidence type="ECO:0000313" key="3">
    <source>
        <dbReference type="Proteomes" id="UP000712600"/>
    </source>
</evidence>
<dbReference type="EMBL" id="QGKX02001290">
    <property type="protein sequence ID" value="KAF3540219.1"/>
    <property type="molecule type" value="Genomic_DNA"/>
</dbReference>
<accession>A0A8S9QC68</accession>
<feature type="compositionally biased region" description="Polar residues" evidence="1">
    <location>
        <begin position="37"/>
        <end position="47"/>
    </location>
</feature>
<protein>
    <submittedName>
        <fullName evidence="2">Uncharacterized protein</fullName>
    </submittedName>
</protein>
<reference evidence="2" key="1">
    <citation type="submission" date="2019-12" db="EMBL/GenBank/DDBJ databases">
        <title>Genome sequencing and annotation of Brassica cretica.</title>
        <authorList>
            <person name="Studholme D.J."/>
            <person name="Sarris P."/>
        </authorList>
    </citation>
    <scope>NUCLEOTIDE SEQUENCE</scope>
    <source>
        <strain evidence="2">PFS-109/04</strain>
        <tissue evidence="2">Leaf</tissue>
    </source>
</reference>
<name>A0A8S9QC68_BRACR</name>
<evidence type="ECO:0000313" key="2">
    <source>
        <dbReference type="EMBL" id="KAF3540219.1"/>
    </source>
</evidence>
<feature type="region of interest" description="Disordered" evidence="1">
    <location>
        <begin position="37"/>
        <end position="60"/>
    </location>
</feature>
<dbReference type="Proteomes" id="UP000712600">
    <property type="component" value="Unassembled WGS sequence"/>
</dbReference>
<dbReference type="AlphaFoldDB" id="A0A8S9QC68"/>
<evidence type="ECO:0000256" key="1">
    <source>
        <dbReference type="SAM" id="MobiDB-lite"/>
    </source>
</evidence>
<gene>
    <name evidence="2" type="ORF">F2Q69_00019954</name>
</gene>
<sequence length="100" mass="11136">MSSQYKPENESGNGSNTFEGSTLWKFLTTVITRSVTSDLSRNDPLTSSEKRRRSTVKGSADSRAQIVVGFTSDGLTLTRRYRRRAFLAAIAYVAVDDRQP</sequence>